<keyword evidence="6" id="KW-0472">Membrane</keyword>
<keyword evidence="4" id="KW-0812">Transmembrane</keyword>
<protein>
    <submittedName>
        <fullName evidence="7">Na+/H+ antiporter subunit E</fullName>
    </submittedName>
</protein>
<sequence>MKWAKRVFLLFCFIAVFLREFLKANLSLAYVVLFVKRSQVRSEIVSYDISDLSHFEAIALAQLITLTPGTIAASVDDACNEIKIHVVTTYGLSNDSISHIENGLKTALLRVTR</sequence>
<dbReference type="PANTHER" id="PTHR34584:SF1">
    <property type="entry name" value="NA(+)_H(+) ANTIPORTER SUBUNIT E1"/>
    <property type="match status" value="1"/>
</dbReference>
<name>A0ABS3ARG3_9BACT</name>
<gene>
    <name evidence="7" type="ORF">JYU14_01220</name>
</gene>
<evidence type="ECO:0000256" key="1">
    <source>
        <dbReference type="ARBA" id="ARBA00004651"/>
    </source>
</evidence>
<comment type="caution">
    <text evidence="7">The sequence shown here is derived from an EMBL/GenBank/DDBJ whole genome shotgun (WGS) entry which is preliminary data.</text>
</comment>
<reference evidence="7 8" key="1">
    <citation type="submission" date="2021-02" db="EMBL/GenBank/DDBJ databases">
        <title>Activity-based single-cell genomes from oceanic crustal fluid captures similar information to metagenomic and metatranscriptomic surveys with orders of magnitude less sampling.</title>
        <authorList>
            <person name="D'Angelo T.S."/>
            <person name="Orcutt B.N."/>
        </authorList>
    </citation>
    <scope>NUCLEOTIDE SEQUENCE [LARGE SCALE GENOMIC DNA]</scope>
    <source>
        <strain evidence="7">AH-315-G07</strain>
    </source>
</reference>
<evidence type="ECO:0000256" key="5">
    <source>
        <dbReference type="ARBA" id="ARBA00022989"/>
    </source>
</evidence>
<accession>A0ABS3ARG3</accession>
<proteinExistence type="inferred from homology"/>
<keyword evidence="5" id="KW-1133">Transmembrane helix</keyword>
<evidence type="ECO:0000256" key="4">
    <source>
        <dbReference type="ARBA" id="ARBA00022692"/>
    </source>
</evidence>
<organism evidence="7 8">
    <name type="scientific">Simkania negevensis</name>
    <dbReference type="NCBI Taxonomy" id="83561"/>
    <lineage>
        <taxon>Bacteria</taxon>
        <taxon>Pseudomonadati</taxon>
        <taxon>Chlamydiota</taxon>
        <taxon>Chlamydiia</taxon>
        <taxon>Parachlamydiales</taxon>
        <taxon>Simkaniaceae</taxon>
        <taxon>Simkania</taxon>
    </lineage>
</organism>
<dbReference type="PANTHER" id="PTHR34584">
    <property type="entry name" value="NA(+)/H(+) ANTIPORTER SUBUNIT E1"/>
    <property type="match status" value="1"/>
</dbReference>
<dbReference type="InterPro" id="IPR002758">
    <property type="entry name" value="Cation_antiport_E"/>
</dbReference>
<dbReference type="EMBL" id="JAFITR010000016">
    <property type="protein sequence ID" value="MBN4066687.1"/>
    <property type="molecule type" value="Genomic_DNA"/>
</dbReference>
<evidence type="ECO:0000256" key="2">
    <source>
        <dbReference type="ARBA" id="ARBA00006228"/>
    </source>
</evidence>
<keyword evidence="3" id="KW-1003">Cell membrane</keyword>
<evidence type="ECO:0000256" key="3">
    <source>
        <dbReference type="ARBA" id="ARBA00022475"/>
    </source>
</evidence>
<evidence type="ECO:0000256" key="6">
    <source>
        <dbReference type="ARBA" id="ARBA00023136"/>
    </source>
</evidence>
<dbReference type="Pfam" id="PF01899">
    <property type="entry name" value="MNHE"/>
    <property type="match status" value="1"/>
</dbReference>
<evidence type="ECO:0000313" key="7">
    <source>
        <dbReference type="EMBL" id="MBN4066687.1"/>
    </source>
</evidence>
<evidence type="ECO:0000313" key="8">
    <source>
        <dbReference type="Proteomes" id="UP000722121"/>
    </source>
</evidence>
<keyword evidence="8" id="KW-1185">Reference proteome</keyword>
<comment type="subcellular location">
    <subcellularLocation>
        <location evidence="1">Cell membrane</location>
        <topology evidence="1">Multi-pass membrane protein</topology>
    </subcellularLocation>
</comment>
<dbReference type="Proteomes" id="UP000722121">
    <property type="component" value="Unassembled WGS sequence"/>
</dbReference>
<comment type="similarity">
    <text evidence="2">Belongs to the CPA3 antiporters (TC 2.A.63) subunit E family.</text>
</comment>